<evidence type="ECO:0000256" key="2">
    <source>
        <dbReference type="PROSITE-ProRule" id="PRU01161"/>
    </source>
</evidence>
<evidence type="ECO:0000256" key="1">
    <source>
        <dbReference type="ARBA" id="ARBA00023098"/>
    </source>
</evidence>
<organism evidence="5 6">
    <name type="scientific">Ancylomarina salipaludis</name>
    <dbReference type="NCBI Taxonomy" id="2501299"/>
    <lineage>
        <taxon>Bacteria</taxon>
        <taxon>Pseudomonadati</taxon>
        <taxon>Bacteroidota</taxon>
        <taxon>Bacteroidia</taxon>
        <taxon>Marinilabiliales</taxon>
        <taxon>Marinifilaceae</taxon>
        <taxon>Ancylomarina</taxon>
    </lineage>
</organism>
<feature type="short sequence motif" description="DGA/G" evidence="2">
    <location>
        <begin position="238"/>
        <end position="240"/>
    </location>
</feature>
<dbReference type="GO" id="GO:0016787">
    <property type="term" value="F:hydrolase activity"/>
    <property type="evidence" value="ECO:0007669"/>
    <property type="project" value="UniProtKB-UniRule"/>
</dbReference>
<feature type="active site" description="Nucleophile" evidence="2">
    <location>
        <position position="61"/>
    </location>
</feature>
<dbReference type="OrthoDB" id="9813090at2"/>
<keyword evidence="2" id="KW-0378">Hydrolase</keyword>
<dbReference type="GO" id="GO:0016042">
    <property type="term" value="P:lipid catabolic process"/>
    <property type="evidence" value="ECO:0007669"/>
    <property type="project" value="UniProtKB-UniRule"/>
</dbReference>
<gene>
    <name evidence="5" type="ORF">EO244_14910</name>
</gene>
<dbReference type="EMBL" id="SAXA01000017">
    <property type="protein sequence ID" value="RXQ88818.1"/>
    <property type="molecule type" value="Genomic_DNA"/>
</dbReference>
<reference evidence="5 6" key="1">
    <citation type="submission" date="2019-01" db="EMBL/GenBank/DDBJ databases">
        <title>Ancylomarina salipaludis sp. nov., isolated from a salt marsh.</title>
        <authorList>
            <person name="Yoon J.-H."/>
        </authorList>
    </citation>
    <scope>NUCLEOTIDE SEQUENCE [LARGE SCALE GENOMIC DNA]</scope>
    <source>
        <strain evidence="5 6">SHSM-M15</strain>
    </source>
</reference>
<dbReference type="AlphaFoldDB" id="A0A4Q1JIE2"/>
<proteinExistence type="predicted"/>
<protein>
    <submittedName>
        <fullName evidence="5">Patatin-like phospholipase family protein</fullName>
    </submittedName>
</protein>
<dbReference type="SUPFAM" id="SSF52151">
    <property type="entry name" value="FabD/lysophospholipase-like"/>
    <property type="match status" value="1"/>
</dbReference>
<feature type="active site" description="Proton acceptor" evidence="2">
    <location>
        <position position="238"/>
    </location>
</feature>
<dbReference type="RefSeq" id="WP_129255486.1">
    <property type="nucleotide sequence ID" value="NZ_SAXA01000017.1"/>
</dbReference>
<comment type="caution">
    <text evidence="2">Lacks conserved residue(s) required for the propagation of feature annotation.</text>
</comment>
<evidence type="ECO:0000259" key="4">
    <source>
        <dbReference type="PROSITE" id="PS51635"/>
    </source>
</evidence>
<keyword evidence="3" id="KW-0472">Membrane</keyword>
<feature type="transmembrane region" description="Helical" evidence="3">
    <location>
        <begin position="336"/>
        <end position="357"/>
    </location>
</feature>
<keyword evidence="6" id="KW-1185">Reference proteome</keyword>
<dbReference type="PROSITE" id="PS51635">
    <property type="entry name" value="PNPLA"/>
    <property type="match status" value="1"/>
</dbReference>
<dbReference type="InterPro" id="IPR002641">
    <property type="entry name" value="PNPLA_dom"/>
</dbReference>
<dbReference type="Gene3D" id="3.40.1090.10">
    <property type="entry name" value="Cytosolic phospholipase A2 catalytic domain"/>
    <property type="match status" value="1"/>
</dbReference>
<keyword evidence="1 2" id="KW-0443">Lipid metabolism</keyword>
<feature type="domain" description="PNPLA" evidence="4">
    <location>
        <begin position="21"/>
        <end position="251"/>
    </location>
</feature>
<keyword evidence="2" id="KW-0442">Lipid degradation</keyword>
<evidence type="ECO:0000313" key="6">
    <source>
        <dbReference type="Proteomes" id="UP000289703"/>
    </source>
</evidence>
<name>A0A4Q1JIE2_9BACT</name>
<evidence type="ECO:0000313" key="5">
    <source>
        <dbReference type="EMBL" id="RXQ88818.1"/>
    </source>
</evidence>
<dbReference type="Proteomes" id="UP000289703">
    <property type="component" value="Unassembled WGS sequence"/>
</dbReference>
<evidence type="ECO:0000256" key="3">
    <source>
        <dbReference type="SAM" id="Phobius"/>
    </source>
</evidence>
<keyword evidence="3" id="KW-0812">Transmembrane</keyword>
<keyword evidence="3" id="KW-1133">Transmembrane helix</keyword>
<sequence length="568" mass="65731">METENTHSNPSINLFENIALTFSGGGYRASAFSLGVLSYFNRVQFKGKPLLQHVKGLSTVSGGSLMGGTYAYHMAKGNQFENFYTDFYKVLDEDELLSLALEKLDSDELWKKSHKRRSLINAFALAYEDLLTNENFRFLKQNRSHLEDICFNATDFSFGLAFRFQTTGRFGNYRLYNSHLNLLADDMKISDAIASSSCFPVGFEPLVMPDDYVSDHHSEVYKAVKSEKVFENGVGIMDGGIVDNQGIGSIMNADVRRERKGNSYDLIMVCDVGSYFMEPWEPSEIEMDRIGWSKSPKQLFNLLVEKLKLSWWLWLPMILSIGLLVFGFMNKPSVGLFIGGGAMAMFAIFAIALKYLIGKMEEKVLQFWFWLMGMVPKFMKNKLVRFQNLKLRLIQRMIEERGTSSLIMISDIFLKQIRRLNYDLLYKDESLKHRRITSLIYELTREQYKQGDSDELLIDKKDEEINEPGNLIYNAAKIASEMDTTLWFTDKDRDVERLKNLVACGQFTACYNLLKYCVDLRKAEVDVDRELLDQMIRVFQYDWNTFIKDPYYQHDFYLQGAREVRNVG</sequence>
<accession>A0A4Q1JIE2</accession>
<dbReference type="Pfam" id="PF01734">
    <property type="entry name" value="Patatin"/>
    <property type="match status" value="1"/>
</dbReference>
<feature type="transmembrane region" description="Helical" evidence="3">
    <location>
        <begin position="311"/>
        <end position="329"/>
    </location>
</feature>
<comment type="caution">
    <text evidence="5">The sequence shown here is derived from an EMBL/GenBank/DDBJ whole genome shotgun (WGS) entry which is preliminary data.</text>
</comment>
<dbReference type="InterPro" id="IPR016035">
    <property type="entry name" value="Acyl_Trfase/lysoPLipase"/>
</dbReference>